<name>A0A645B5I5_9ZZZZ</name>
<dbReference type="PANTHER" id="PTHR43595">
    <property type="entry name" value="37S RIBOSOMAL PROTEIN S26, MITOCHONDRIAL"/>
    <property type="match status" value="1"/>
</dbReference>
<dbReference type="PROSITE" id="PS00088">
    <property type="entry name" value="SOD_MN"/>
    <property type="match status" value="1"/>
</dbReference>
<dbReference type="EMBL" id="VSSQ01017930">
    <property type="protein sequence ID" value="MPM60689.1"/>
    <property type="molecule type" value="Genomic_DNA"/>
</dbReference>
<dbReference type="Gene3D" id="3.55.40.20">
    <property type="entry name" value="Iron/manganese superoxide dismutase, C-terminal domain"/>
    <property type="match status" value="1"/>
</dbReference>
<dbReference type="GO" id="GO:0004784">
    <property type="term" value="F:superoxide dismutase activity"/>
    <property type="evidence" value="ECO:0007669"/>
    <property type="project" value="UniProtKB-EC"/>
</dbReference>
<dbReference type="PANTHER" id="PTHR43595:SF2">
    <property type="entry name" value="SMALL RIBOSOMAL SUBUNIT PROTEIN MS42"/>
    <property type="match status" value="1"/>
</dbReference>
<accession>A0A645B5I5</accession>
<evidence type="ECO:0000313" key="2">
    <source>
        <dbReference type="EMBL" id="MPM60689.1"/>
    </source>
</evidence>
<dbReference type="InterPro" id="IPR019833">
    <property type="entry name" value="Mn/Fe_SOD_BS"/>
</dbReference>
<protein>
    <submittedName>
        <fullName evidence="2">Superoxide dismutase [Mn] 1</fullName>
        <ecNumber evidence="2">1.15.1.1</ecNumber>
    </submittedName>
</protein>
<dbReference type="GO" id="GO:0005737">
    <property type="term" value="C:cytoplasm"/>
    <property type="evidence" value="ECO:0007669"/>
    <property type="project" value="TreeGrafter"/>
</dbReference>
<organism evidence="2">
    <name type="scientific">bioreactor metagenome</name>
    <dbReference type="NCBI Taxonomy" id="1076179"/>
    <lineage>
        <taxon>unclassified sequences</taxon>
        <taxon>metagenomes</taxon>
        <taxon>ecological metagenomes</taxon>
    </lineage>
</organism>
<dbReference type="SUPFAM" id="SSF54719">
    <property type="entry name" value="Fe,Mn superoxide dismutase (SOD), C-terminal domain"/>
    <property type="match status" value="1"/>
</dbReference>
<dbReference type="Pfam" id="PF02777">
    <property type="entry name" value="Sod_Fe_C"/>
    <property type="match status" value="1"/>
</dbReference>
<dbReference type="InterPro" id="IPR019832">
    <property type="entry name" value="Mn/Fe_SOD_C"/>
</dbReference>
<dbReference type="InterPro" id="IPR036314">
    <property type="entry name" value="SOD_C_sf"/>
</dbReference>
<dbReference type="GO" id="GO:0046872">
    <property type="term" value="F:metal ion binding"/>
    <property type="evidence" value="ECO:0007669"/>
    <property type="project" value="InterPro"/>
</dbReference>
<proteinExistence type="predicted"/>
<comment type="caution">
    <text evidence="2">The sequence shown here is derived from an EMBL/GenBank/DDBJ whole genome shotgun (WGS) entry which is preliminary data.</text>
</comment>
<reference evidence="2" key="1">
    <citation type="submission" date="2019-08" db="EMBL/GenBank/DDBJ databases">
        <authorList>
            <person name="Kucharzyk K."/>
            <person name="Murdoch R.W."/>
            <person name="Higgins S."/>
            <person name="Loffler F."/>
        </authorList>
    </citation>
    <scope>NUCLEOTIDE SEQUENCE</scope>
</reference>
<keyword evidence="2" id="KW-0560">Oxidoreductase</keyword>
<evidence type="ECO:0000259" key="1">
    <source>
        <dbReference type="Pfam" id="PF02777"/>
    </source>
</evidence>
<dbReference type="EC" id="1.15.1.1" evidence="2"/>
<dbReference type="AlphaFoldDB" id="A0A645B5I5"/>
<feature type="domain" description="Manganese/iron superoxide dismutase C-terminal" evidence="1">
    <location>
        <begin position="2"/>
        <end position="75"/>
    </location>
</feature>
<sequence>MALSVFGSGWACFCAEKDGNLSIQKVANQDTVLPLTPLLCCDVWEHAYYLQYQNRRADYFDAWWRLIDWPQVSERYARLLQNHPPIP</sequence>
<gene>
    <name evidence="2" type="primary">sodA1_3</name>
    <name evidence="2" type="ORF">SDC9_107541</name>
</gene>